<dbReference type="SMART" id="SM00065">
    <property type="entry name" value="GAF"/>
    <property type="match status" value="1"/>
</dbReference>
<feature type="domain" description="HD" evidence="1">
    <location>
        <begin position="282"/>
        <end position="405"/>
    </location>
</feature>
<keyword evidence="4" id="KW-1185">Reference proteome</keyword>
<dbReference type="Pfam" id="PF01590">
    <property type="entry name" value="GAF"/>
    <property type="match status" value="1"/>
</dbReference>
<dbReference type="InterPro" id="IPR003018">
    <property type="entry name" value="GAF"/>
</dbReference>
<dbReference type="NCBIfam" id="TIGR00277">
    <property type="entry name" value="HDIG"/>
    <property type="match status" value="1"/>
</dbReference>
<dbReference type="SUPFAM" id="SSF109604">
    <property type="entry name" value="HD-domain/PDEase-like"/>
    <property type="match status" value="1"/>
</dbReference>
<feature type="domain" description="HD-GYP" evidence="2">
    <location>
        <begin position="260"/>
        <end position="456"/>
    </location>
</feature>
<evidence type="ECO:0000259" key="2">
    <source>
        <dbReference type="PROSITE" id="PS51832"/>
    </source>
</evidence>
<dbReference type="InterPro" id="IPR003607">
    <property type="entry name" value="HD/PDEase_dom"/>
</dbReference>
<dbReference type="RefSeq" id="WP_380057442.1">
    <property type="nucleotide sequence ID" value="NZ_JBHSWB010000001.1"/>
</dbReference>
<dbReference type="SUPFAM" id="SSF55781">
    <property type="entry name" value="GAF domain-like"/>
    <property type="match status" value="2"/>
</dbReference>
<name>A0ABW1ZNG6_9DEIO</name>
<dbReference type="InterPro" id="IPR052020">
    <property type="entry name" value="Cyclic_di-GMP/3'3'-cGAMP_PDE"/>
</dbReference>
<dbReference type="InterPro" id="IPR037522">
    <property type="entry name" value="HD_GYP_dom"/>
</dbReference>
<dbReference type="Proteomes" id="UP001596317">
    <property type="component" value="Unassembled WGS sequence"/>
</dbReference>
<dbReference type="PANTHER" id="PTHR45228">
    <property type="entry name" value="CYCLIC DI-GMP PHOSPHODIESTERASE TM_0186-RELATED"/>
    <property type="match status" value="1"/>
</dbReference>
<dbReference type="Pfam" id="PF13487">
    <property type="entry name" value="HD_5"/>
    <property type="match status" value="1"/>
</dbReference>
<dbReference type="InterPro" id="IPR006674">
    <property type="entry name" value="HD_domain"/>
</dbReference>
<accession>A0ABW1ZNG6</accession>
<sequence>MAPGVPRVLRPAEIERVWAEADAELASGPRQAFADLGQRTALRASLCLPVVVGGEVVAHLNLESTESEAVFSAGAIQDAQVFAQQIAALLQLQERWRELEQLAQLHSDLNLDVGEQQIAAYLTQAAHDLLRTSSTLLLRYDPGLDALVPSAQAGPAQQMDTPGQLPRGEGLSWQALDSGRIIRAARVQDAPGAYIHPAGRTAQQALMVVPMRSHDRQPLGVLCLLRDPHRPFQSSEEALAAMLASVGTRVMERSAHLSDLRATLDAALNMLGVALEARDLETQGHTQRVRDLAARMGEALNLPDDQRLALRHGATLHDIGKLSVPDTILLKPGRLTPEERLIMEQHAPLGAELVARIPFLHPQAHEVVRHHHERWDGAGYPDRLGGEQIPLLARIFALCDVYDALTSVRPYKGAMSHEEAMTIILQGAGTQFDPQLTELFRRVAPGPGAPSEGRHPMPAV</sequence>
<dbReference type="Gene3D" id="3.30.450.40">
    <property type="match status" value="2"/>
</dbReference>
<dbReference type="EMBL" id="JBHSWB010000001">
    <property type="protein sequence ID" value="MFC6661776.1"/>
    <property type="molecule type" value="Genomic_DNA"/>
</dbReference>
<dbReference type="PROSITE" id="PS51831">
    <property type="entry name" value="HD"/>
    <property type="match status" value="1"/>
</dbReference>
<dbReference type="Gene3D" id="1.10.3210.10">
    <property type="entry name" value="Hypothetical protein af1432"/>
    <property type="match status" value="1"/>
</dbReference>
<comment type="caution">
    <text evidence="3">The sequence shown here is derived from an EMBL/GenBank/DDBJ whole genome shotgun (WGS) entry which is preliminary data.</text>
</comment>
<evidence type="ECO:0000313" key="4">
    <source>
        <dbReference type="Proteomes" id="UP001596317"/>
    </source>
</evidence>
<evidence type="ECO:0000313" key="3">
    <source>
        <dbReference type="EMBL" id="MFC6661776.1"/>
    </source>
</evidence>
<proteinExistence type="predicted"/>
<dbReference type="CDD" id="cd00077">
    <property type="entry name" value="HDc"/>
    <property type="match status" value="1"/>
</dbReference>
<dbReference type="InterPro" id="IPR029016">
    <property type="entry name" value="GAF-like_dom_sf"/>
</dbReference>
<dbReference type="InterPro" id="IPR006675">
    <property type="entry name" value="HDIG_dom"/>
</dbReference>
<dbReference type="Pfam" id="PF13185">
    <property type="entry name" value="GAF_2"/>
    <property type="match status" value="1"/>
</dbReference>
<reference evidence="4" key="1">
    <citation type="journal article" date="2019" name="Int. J. Syst. Evol. Microbiol.">
        <title>The Global Catalogue of Microorganisms (GCM) 10K type strain sequencing project: providing services to taxonomists for standard genome sequencing and annotation.</title>
        <authorList>
            <consortium name="The Broad Institute Genomics Platform"/>
            <consortium name="The Broad Institute Genome Sequencing Center for Infectious Disease"/>
            <person name="Wu L."/>
            <person name="Ma J."/>
        </authorList>
    </citation>
    <scope>NUCLEOTIDE SEQUENCE [LARGE SCALE GENOMIC DNA]</scope>
    <source>
        <strain evidence="4">CCUG 63830</strain>
    </source>
</reference>
<dbReference type="PROSITE" id="PS51832">
    <property type="entry name" value="HD_GYP"/>
    <property type="match status" value="1"/>
</dbReference>
<gene>
    <name evidence="3" type="ORF">ACFP90_16640</name>
</gene>
<evidence type="ECO:0000259" key="1">
    <source>
        <dbReference type="PROSITE" id="PS51831"/>
    </source>
</evidence>
<dbReference type="SMART" id="SM00471">
    <property type="entry name" value="HDc"/>
    <property type="match status" value="1"/>
</dbReference>
<organism evidence="3 4">
    <name type="scientific">Deinococcus multiflagellatus</name>
    <dbReference type="NCBI Taxonomy" id="1656887"/>
    <lineage>
        <taxon>Bacteria</taxon>
        <taxon>Thermotogati</taxon>
        <taxon>Deinococcota</taxon>
        <taxon>Deinococci</taxon>
        <taxon>Deinococcales</taxon>
        <taxon>Deinococcaceae</taxon>
        <taxon>Deinococcus</taxon>
    </lineage>
</organism>
<protein>
    <submittedName>
        <fullName evidence="3">HD domain-containing phosphohydrolase</fullName>
    </submittedName>
</protein>